<dbReference type="Proteomes" id="UP000007799">
    <property type="component" value="Unassembled WGS sequence"/>
</dbReference>
<sequence>MTMVVMEKKKDDREEAAPPPATVSAPHVQYRWCEACGKLRIMPPGDVPCTGASTCASAESLGLPAFEGVHVFREFVTADEEQALLSQMDEWPWKLSQSGRWKQDFGPKVNFKRKKVKVGNFTGLPSSSRDLVARMQALPCLQDFEPVEQCHLDYRPERGAAIDMHFDDDWIWGERLVTVNLLSETRLSFEHPQHEGAQVYVVLPARSLVAVQGSARTQWKHAVHRGAITDRRIAVTLRELGPDFVAGAGRAEEGRHLLDIAHTFKGTPLP</sequence>
<evidence type="ECO:0000256" key="1">
    <source>
        <dbReference type="RuleBase" id="RU003682"/>
    </source>
</evidence>
<proteinExistence type="inferred from homology"/>
<dbReference type="AlphaFoldDB" id="F2UNE2"/>
<reference evidence="4" key="1">
    <citation type="submission" date="2009-08" db="EMBL/GenBank/DDBJ databases">
        <title>Annotation of Salpingoeca rosetta.</title>
        <authorList>
            <consortium name="The Broad Institute Genome Sequencing Platform"/>
            <person name="Russ C."/>
            <person name="Cuomo C."/>
            <person name="Burger G."/>
            <person name="Gray M.W."/>
            <person name="Holland P.W.H."/>
            <person name="King N."/>
            <person name="Lang F.B.F."/>
            <person name="Roger A.J."/>
            <person name="Ruiz-Trillo I."/>
            <person name="Young S.K."/>
            <person name="Zeng Q."/>
            <person name="Gargeya S."/>
            <person name="Alvarado L."/>
            <person name="Berlin A."/>
            <person name="Chapman S.B."/>
            <person name="Chen Z."/>
            <person name="Freedman E."/>
            <person name="Gellesch M."/>
            <person name="Goldberg J."/>
            <person name="Griggs A."/>
            <person name="Gujja S."/>
            <person name="Heilman E."/>
            <person name="Heiman D."/>
            <person name="Howarth C."/>
            <person name="Mehta T."/>
            <person name="Neiman D."/>
            <person name="Pearson M."/>
            <person name="Roberts A."/>
            <person name="Saif S."/>
            <person name="Shea T."/>
            <person name="Shenoy N."/>
            <person name="Sisk P."/>
            <person name="Stolte C."/>
            <person name="Sykes S."/>
            <person name="White J."/>
            <person name="Yandava C."/>
            <person name="Haas B."/>
            <person name="Nusbaum C."/>
            <person name="Birren B."/>
        </authorList>
    </citation>
    <scope>NUCLEOTIDE SEQUENCE [LARGE SCALE GENOMIC DNA]</scope>
    <source>
        <strain evidence="4">ATCC 50818</strain>
    </source>
</reference>
<keyword evidence="1" id="KW-0408">Iron</keyword>
<dbReference type="EMBL" id="GL832984">
    <property type="protein sequence ID" value="EGD79147.1"/>
    <property type="molecule type" value="Genomic_DNA"/>
</dbReference>
<dbReference type="FunCoup" id="F2UNE2">
    <property type="interactions" value="166"/>
</dbReference>
<dbReference type="FunFam" id="2.60.120.590:FF:000019">
    <property type="entry name" value="DNA N6-methyl adenine demethylase"/>
    <property type="match status" value="1"/>
</dbReference>
<dbReference type="PANTHER" id="PTHR12463">
    <property type="entry name" value="OXYGENASE-RELATED"/>
    <property type="match status" value="1"/>
</dbReference>
<dbReference type="InterPro" id="IPR032857">
    <property type="entry name" value="ALKBH4"/>
</dbReference>
<dbReference type="KEGG" id="sre:PTSG_09879"/>
<dbReference type="RefSeq" id="XP_004989232.1">
    <property type="nucleotide sequence ID" value="XM_004989175.1"/>
</dbReference>
<evidence type="ECO:0000313" key="5">
    <source>
        <dbReference type="Proteomes" id="UP000007799"/>
    </source>
</evidence>
<dbReference type="GO" id="GO:0070988">
    <property type="term" value="P:demethylation"/>
    <property type="evidence" value="ECO:0007669"/>
    <property type="project" value="InterPro"/>
</dbReference>
<gene>
    <name evidence="4" type="ORF">PTSG_09879</name>
</gene>
<comment type="similarity">
    <text evidence="1">Belongs to the iron/ascorbate-dependent oxidoreductase family.</text>
</comment>
<evidence type="ECO:0000256" key="2">
    <source>
        <dbReference type="SAM" id="MobiDB-lite"/>
    </source>
</evidence>
<dbReference type="STRING" id="946362.F2UNE2"/>
<feature type="region of interest" description="Disordered" evidence="2">
    <location>
        <begin position="1"/>
        <end position="22"/>
    </location>
</feature>
<feature type="compositionally biased region" description="Basic and acidic residues" evidence="2">
    <location>
        <begin position="1"/>
        <end position="16"/>
    </location>
</feature>
<dbReference type="InterPro" id="IPR037151">
    <property type="entry name" value="AlkB-like_sf"/>
</dbReference>
<accession>F2UNE2</accession>
<dbReference type="InParanoid" id="F2UNE2"/>
<dbReference type="SUPFAM" id="SSF51197">
    <property type="entry name" value="Clavaminate synthase-like"/>
    <property type="match status" value="1"/>
</dbReference>
<dbReference type="PANTHER" id="PTHR12463:SF0">
    <property type="entry name" value="ALPHA-KETOGLUTARATE-DEPENDENT DIOXYGENASE ALKB HOMOLOG 4"/>
    <property type="match status" value="1"/>
</dbReference>
<dbReference type="eggNOG" id="KOG3959">
    <property type="taxonomic scope" value="Eukaryota"/>
</dbReference>
<dbReference type="GO" id="GO:0032451">
    <property type="term" value="F:demethylase activity"/>
    <property type="evidence" value="ECO:0007669"/>
    <property type="project" value="TreeGrafter"/>
</dbReference>
<dbReference type="OrthoDB" id="442860at2759"/>
<dbReference type="PROSITE" id="PS51471">
    <property type="entry name" value="FE2OG_OXY"/>
    <property type="match status" value="1"/>
</dbReference>
<organism evidence="5">
    <name type="scientific">Salpingoeca rosetta (strain ATCC 50818 / BSB-021)</name>
    <dbReference type="NCBI Taxonomy" id="946362"/>
    <lineage>
        <taxon>Eukaryota</taxon>
        <taxon>Choanoflagellata</taxon>
        <taxon>Craspedida</taxon>
        <taxon>Salpingoecidae</taxon>
        <taxon>Salpingoeca</taxon>
    </lineage>
</organism>
<evidence type="ECO:0000313" key="4">
    <source>
        <dbReference type="EMBL" id="EGD79147.1"/>
    </source>
</evidence>
<dbReference type="GeneID" id="16069776"/>
<evidence type="ECO:0000259" key="3">
    <source>
        <dbReference type="PROSITE" id="PS51471"/>
    </source>
</evidence>
<feature type="domain" description="Fe2OG dioxygenase" evidence="3">
    <location>
        <begin position="146"/>
        <end position="241"/>
    </location>
</feature>
<name>F2UNE2_SALR5</name>
<dbReference type="GO" id="GO:0046872">
    <property type="term" value="F:metal ion binding"/>
    <property type="evidence" value="ECO:0007669"/>
    <property type="project" value="UniProtKB-KW"/>
</dbReference>
<keyword evidence="1" id="KW-0479">Metal-binding</keyword>
<keyword evidence="5" id="KW-1185">Reference proteome</keyword>
<dbReference type="Gene3D" id="2.60.120.590">
    <property type="entry name" value="Alpha-ketoglutarate-dependent dioxygenase AlkB-like"/>
    <property type="match status" value="1"/>
</dbReference>
<keyword evidence="1" id="KW-0560">Oxidoreductase</keyword>
<dbReference type="GO" id="GO:0016491">
    <property type="term" value="F:oxidoreductase activity"/>
    <property type="evidence" value="ECO:0007669"/>
    <property type="project" value="UniProtKB-KW"/>
</dbReference>
<dbReference type="InterPro" id="IPR005123">
    <property type="entry name" value="Oxoglu/Fe-dep_dioxygenase_dom"/>
</dbReference>
<protein>
    <recommendedName>
        <fullName evidence="3">Fe2OG dioxygenase domain-containing protein</fullName>
    </recommendedName>
</protein>
<dbReference type="OMA" id="MNTLRPC"/>